<evidence type="ECO:0000313" key="2">
    <source>
        <dbReference type="Proteomes" id="UP000002410"/>
    </source>
</evidence>
<dbReference type="HOGENOM" id="CLU_3197946_0_0_9"/>
<name>A7GFA1_CLOBL</name>
<dbReference type="AlphaFoldDB" id="A7GFA1"/>
<sequence>MILLFCKYKIKSYPKPYISMARIGSEFVTPGKIKFMKLLFVTSKE</sequence>
<reference evidence="2" key="1">
    <citation type="submission" date="2007-06" db="EMBL/GenBank/DDBJ databases">
        <authorList>
            <person name="Brinkac L.M."/>
            <person name="Daugherty S."/>
            <person name="Dodson R.J."/>
            <person name="Madupu R."/>
            <person name="Brown J.L."/>
            <person name="Bruce D."/>
            <person name="Detter C."/>
            <person name="Munk C."/>
            <person name="Smith L.A."/>
            <person name="Smith T.J."/>
            <person name="White O."/>
            <person name="Brettin T.S."/>
        </authorList>
    </citation>
    <scope>NUCLEOTIDE SEQUENCE [LARGE SCALE GENOMIC DNA]</scope>
    <source>
        <strain evidence="2">Langeland / NCTC 10281 / Type F</strain>
    </source>
</reference>
<organism evidence="1 2">
    <name type="scientific">Clostridium botulinum (strain Langeland / NCTC 10281 / Type F)</name>
    <dbReference type="NCBI Taxonomy" id="441772"/>
    <lineage>
        <taxon>Bacteria</taxon>
        <taxon>Bacillati</taxon>
        <taxon>Bacillota</taxon>
        <taxon>Clostridia</taxon>
        <taxon>Eubacteriales</taxon>
        <taxon>Clostridiaceae</taxon>
        <taxon>Clostridium</taxon>
    </lineage>
</organism>
<accession>A7GFA1</accession>
<gene>
    <name evidence="1" type="ordered locus">CLI_2211</name>
</gene>
<dbReference type="KEGG" id="cbf:CLI_2211"/>
<proteinExistence type="predicted"/>
<evidence type="ECO:0000313" key="1">
    <source>
        <dbReference type="EMBL" id="ABS41887.1"/>
    </source>
</evidence>
<protein>
    <submittedName>
        <fullName evidence="1">Uncharacterized protein</fullName>
    </submittedName>
</protein>
<dbReference type="Proteomes" id="UP000002410">
    <property type="component" value="Chromosome"/>
</dbReference>
<dbReference type="EMBL" id="CP000728">
    <property type="protein sequence ID" value="ABS41887.1"/>
    <property type="molecule type" value="Genomic_DNA"/>
</dbReference>